<name>A0A9X2NXB9_9BACE</name>
<dbReference type="RefSeq" id="WP_257939678.1">
    <property type="nucleotide sequence ID" value="NZ_JAMZEE010000002.1"/>
</dbReference>
<dbReference type="AlphaFoldDB" id="A0A9X2NXB9"/>
<feature type="signal peptide" evidence="2">
    <location>
        <begin position="1"/>
        <end position="24"/>
    </location>
</feature>
<dbReference type="InterPro" id="IPR042278">
    <property type="entry name" value="Mfa-like_1_N"/>
</dbReference>
<dbReference type="Gene3D" id="2.60.40.2620">
    <property type="entry name" value="Fimbrillin-like"/>
    <property type="match status" value="1"/>
</dbReference>
<gene>
    <name evidence="3" type="ORF">M1B78_01250</name>
</gene>
<dbReference type="Proteomes" id="UP001143810">
    <property type="component" value="Unassembled WGS sequence"/>
</dbReference>
<organism evidence="3 4">
    <name type="scientific">Bacteroides muris</name>
    <name type="common">ex Fokt et al. 2023</name>
    <dbReference type="NCBI Taxonomy" id="2937417"/>
    <lineage>
        <taxon>Bacteria</taxon>
        <taxon>Pseudomonadati</taxon>
        <taxon>Bacteroidota</taxon>
        <taxon>Bacteroidia</taxon>
        <taxon>Bacteroidales</taxon>
        <taxon>Bacteroidaceae</taxon>
        <taxon>Bacteroides</taxon>
    </lineage>
</organism>
<feature type="region of interest" description="Disordered" evidence="1">
    <location>
        <begin position="866"/>
        <end position="890"/>
    </location>
</feature>
<reference evidence="3" key="2">
    <citation type="submission" date="2022-04" db="EMBL/GenBank/DDBJ databases">
        <authorList>
            <person name="Fokt H."/>
            <person name="Baines J."/>
        </authorList>
    </citation>
    <scope>NUCLEOTIDE SEQUENCE</scope>
    <source>
        <strain evidence="3">KH569_7</strain>
    </source>
</reference>
<feature type="region of interest" description="Disordered" evidence="1">
    <location>
        <begin position="492"/>
        <end position="524"/>
    </location>
</feature>
<feature type="chain" id="PRO_5040761490" evidence="2">
    <location>
        <begin position="25"/>
        <end position="1102"/>
    </location>
</feature>
<dbReference type="EMBL" id="JAMZEE010000002">
    <property type="protein sequence ID" value="MCR6506831.1"/>
    <property type="molecule type" value="Genomic_DNA"/>
</dbReference>
<reference evidence="3" key="1">
    <citation type="journal article" date="2022" name="Arch. Microbiol.">
        <title>Bacteroides muris sp. nov. isolated from the cecum of wild-derived house mice.</title>
        <authorList>
            <person name="Fokt H."/>
            <person name="Unni R."/>
            <person name="Repnik U."/>
            <person name="Schmitz R.A."/>
            <person name="Bramkamp M."/>
            <person name="Baines J.F."/>
            <person name="Unterweger D."/>
        </authorList>
    </citation>
    <scope>NUCLEOTIDE SEQUENCE</scope>
    <source>
        <strain evidence="3">KH569_7</strain>
    </source>
</reference>
<evidence type="ECO:0000256" key="2">
    <source>
        <dbReference type="SAM" id="SignalP"/>
    </source>
</evidence>
<dbReference type="Gene3D" id="2.60.40.2630">
    <property type="match status" value="1"/>
</dbReference>
<protein>
    <submittedName>
        <fullName evidence="3">Fimbrillin family protein</fullName>
    </submittedName>
</protein>
<evidence type="ECO:0000256" key="1">
    <source>
        <dbReference type="SAM" id="MobiDB-lite"/>
    </source>
</evidence>
<dbReference type="CDD" id="cd13120">
    <property type="entry name" value="BF2867_like_N"/>
    <property type="match status" value="1"/>
</dbReference>
<evidence type="ECO:0000313" key="3">
    <source>
        <dbReference type="EMBL" id="MCR6506831.1"/>
    </source>
</evidence>
<comment type="caution">
    <text evidence="3">The sequence shown here is derived from an EMBL/GenBank/DDBJ whole genome shotgun (WGS) entry which is preliminary data.</text>
</comment>
<proteinExistence type="predicted"/>
<sequence length="1102" mass="121233">MRHFRIFRPSFGLMLRMLAGVAVCAVSSSCTDDTFDKHGHQGASGMLAFDVAAPGSWADGSAATRVADKDISIRKLTQSEGGKPLYLVTEIAEAAVDTAASNAITRGTTTTGETFKNHSFGLSATCYTGDWPGEEETNKWTTNFAHNIKVSYTESDSKWKSEKSLYWVGSENIKFFAYSPYSAAAPASSEEGAADADDATPSVIHSAADATGIPTLTYTVPKDVTKQIDLMYATADCGGNGTGDVRNGAVQLNFKHALTAVTIKTGEKMLAGKVTKIKISGVHGSGSYPIGATSWTITDETAGRTFSIDNETALDGNKDKNEIMTKPGTILNGDDKGYTFMMIPQELTDDAKLTISFTDKLTNTERTLTAKLKEFTKNGIWEIGKQYTYSINSTGIVITPVIELKVNRDNTLYPNGGYKGTWSAGNPHPNPPSLYIEMTDEEKQAYLPVSGVLNDVSIAAYMKVAQANAESAAAKEQRRKLDFTIEWSIDGGTTWNSSKESPELGWKPATGSQSRADDTDPTQPVSGSIILPAQSQFTYMRNFLYGKGTTIEGQTPGKTITDAGNGSKDAPYDLVDRNEVQESANCYIVNDYGYYKFPAYYGNTYNKGNDTSSYKYEGDINAISDKTRKFVLGEFVKHDNTPITSGEISGIKDAILLWQDSPDLVTEVKYDNGWVSFRVPEESINQGNAVIAVRGSEGILWNWHIWVTHRKWDESSCHTMSDDNLNQYDKPFIITPCNLGYCEPHIGDAERDILIRFVANSEQVGDNEIALTVSGASQPGKDEKKGIITFTQPEIAASAAGDNTYYQWGRKDPMLPGIHNDDTYNTDKELDMVNKMFYSTPKYRFTSSESARSIGESIQYPNEFFMHKRPPTDNGEGENGTPDDPRNNYMRRHWHDGRKANYDKKTIMNYWNTQLTASGNANFAYGKDIQDYKQSPNDLYVIKTIYDPSPAGFKIPPIKAFADFFDQVKLKQVPAPTEKNPNAKKTVSAGPPNTVETTEFKGWRVTVESQPFYFPATGVRDMGVKNRKVDYGTFPGFSSITYIATSGFQGTVTSDENANSSCLILAIDKRPGDFTNCTYPIHGTNNAYGFTVRPIRDGQTAD</sequence>
<evidence type="ECO:0000313" key="4">
    <source>
        <dbReference type="Proteomes" id="UP001143810"/>
    </source>
</evidence>
<accession>A0A9X2NXB9</accession>
<keyword evidence="2" id="KW-0732">Signal</keyword>
<dbReference type="CDD" id="cd13121">
    <property type="entry name" value="BF2867_like_C"/>
    <property type="match status" value="1"/>
</dbReference>
<dbReference type="PROSITE" id="PS51257">
    <property type="entry name" value="PROKAR_LIPOPROTEIN"/>
    <property type="match status" value="1"/>
</dbReference>